<comment type="caution">
    <text evidence="2">The sequence shown here is derived from an EMBL/GenBank/DDBJ whole genome shotgun (WGS) entry which is preliminary data.</text>
</comment>
<sequence>MIYPSRIYQQILIFYLISFSRFFIVRLLHYVVSLILSYKMNSVMNLSYEFMLYDIGT</sequence>
<gene>
    <name evidence="2" type="ORF">Xinn_02345</name>
</gene>
<keyword evidence="1" id="KW-0472">Membrane</keyword>
<accession>A0A2G0NFP6</accession>
<keyword evidence="1" id="KW-0812">Transmembrane</keyword>
<name>A0A2G0NFP6_9GAMM</name>
<evidence type="ECO:0000313" key="3">
    <source>
        <dbReference type="Proteomes" id="UP000224871"/>
    </source>
</evidence>
<feature type="transmembrane region" description="Helical" evidence="1">
    <location>
        <begin position="12"/>
        <end position="38"/>
    </location>
</feature>
<reference evidence="2 3" key="1">
    <citation type="journal article" date="2017" name="Nat. Microbiol.">
        <title>Natural product diversity associated with the nematode symbionts Photorhabdus and Xenorhabdus.</title>
        <authorList>
            <person name="Tobias N.J."/>
            <person name="Wolff H."/>
            <person name="Djahanschiri B."/>
            <person name="Grundmann F."/>
            <person name="Kronenwerth M."/>
            <person name="Shi Y.M."/>
            <person name="Simonyi S."/>
            <person name="Grun P."/>
            <person name="Shapiro-Ilan D."/>
            <person name="Pidot S.J."/>
            <person name="Stinear T.P."/>
            <person name="Ebersberger I."/>
            <person name="Bode H.B."/>
        </authorList>
    </citation>
    <scope>NUCLEOTIDE SEQUENCE [LARGE SCALE GENOMIC DNA]</scope>
    <source>
        <strain evidence="2 3">DSM 16336</strain>
    </source>
</reference>
<evidence type="ECO:0000256" key="1">
    <source>
        <dbReference type="SAM" id="Phobius"/>
    </source>
</evidence>
<keyword evidence="3" id="KW-1185">Reference proteome</keyword>
<dbReference type="Proteomes" id="UP000224871">
    <property type="component" value="Unassembled WGS sequence"/>
</dbReference>
<dbReference type="EMBL" id="NIBU01000026">
    <property type="protein sequence ID" value="PHM33528.1"/>
    <property type="molecule type" value="Genomic_DNA"/>
</dbReference>
<organism evidence="2 3">
    <name type="scientific">Xenorhabdus innexi</name>
    <dbReference type="NCBI Taxonomy" id="290109"/>
    <lineage>
        <taxon>Bacteria</taxon>
        <taxon>Pseudomonadati</taxon>
        <taxon>Pseudomonadota</taxon>
        <taxon>Gammaproteobacteria</taxon>
        <taxon>Enterobacterales</taxon>
        <taxon>Morganellaceae</taxon>
        <taxon>Xenorhabdus</taxon>
    </lineage>
</organism>
<protein>
    <submittedName>
        <fullName evidence="2">Uncharacterized protein</fullName>
    </submittedName>
</protein>
<proteinExistence type="predicted"/>
<keyword evidence="1" id="KW-1133">Transmembrane helix</keyword>
<evidence type="ECO:0000313" key="2">
    <source>
        <dbReference type="EMBL" id="PHM33528.1"/>
    </source>
</evidence>